<dbReference type="GO" id="GO:0003735">
    <property type="term" value="F:structural constituent of ribosome"/>
    <property type="evidence" value="ECO:0007669"/>
    <property type="project" value="InterPro"/>
</dbReference>
<dbReference type="PANTHER" id="PTHR11758">
    <property type="entry name" value="40S RIBOSOMAL PROTEIN S15A"/>
    <property type="match status" value="1"/>
</dbReference>
<dbReference type="NCBIfam" id="NF003115">
    <property type="entry name" value="PRK04034.1"/>
    <property type="match status" value="1"/>
</dbReference>
<evidence type="ECO:0000256" key="3">
    <source>
        <dbReference type="ARBA" id="ARBA00023274"/>
    </source>
</evidence>
<proteinExistence type="inferred from homology"/>
<dbReference type="SUPFAM" id="SSF56047">
    <property type="entry name" value="Ribosomal protein S8"/>
    <property type="match status" value="1"/>
</dbReference>
<dbReference type="Pfam" id="PF00410">
    <property type="entry name" value="Ribosomal_S8"/>
    <property type="match status" value="1"/>
</dbReference>
<reference evidence="4" key="2">
    <citation type="journal article" date="2014" name="ISME J.">
        <title>Microbial stratification in low pH oxic and suboxic macroscopic growths along an acid mine drainage.</title>
        <authorList>
            <person name="Mendez-Garcia C."/>
            <person name="Mesa V."/>
            <person name="Sprenger R.R."/>
            <person name="Richter M."/>
            <person name="Diez M.S."/>
            <person name="Solano J."/>
            <person name="Bargiela R."/>
            <person name="Golyshina O.V."/>
            <person name="Manteca A."/>
            <person name="Ramos J.L."/>
            <person name="Gallego J.R."/>
            <person name="Llorente I."/>
            <person name="Martins Dos Santos V.A."/>
            <person name="Jensen O.N."/>
            <person name="Pelaez A.I."/>
            <person name="Sanchez J."/>
            <person name="Ferrer M."/>
        </authorList>
    </citation>
    <scope>NUCLEOTIDE SEQUENCE</scope>
</reference>
<dbReference type="Gene3D" id="3.30.1370.30">
    <property type="match status" value="1"/>
</dbReference>
<sequence length="126" mass="14459">MDRLADAINTIKTNEYIGRQECVVYSTKLIRALMDAMKREGYIIGYEEFTDRNIKKLKISLSNKVNDIGVIKPRFSIKKDDILKYEMRYVPSKDFGTLIISTPEGVLTSKELKAKNIGGRLLAYVY</sequence>
<protein>
    <submittedName>
        <fullName evidence="4">30S ribosomal protein S8P</fullName>
    </submittedName>
</protein>
<keyword evidence="3" id="KW-0687">Ribonucleoprotein</keyword>
<comment type="caution">
    <text evidence="4">The sequence shown here is derived from an EMBL/GenBank/DDBJ whole genome shotgun (WGS) entry which is preliminary data.</text>
</comment>
<name>T1B901_9ZZZZ</name>
<dbReference type="InterPro" id="IPR000630">
    <property type="entry name" value="Ribosomal_uS8"/>
</dbReference>
<evidence type="ECO:0000313" key="4">
    <source>
        <dbReference type="EMBL" id="EQD66367.1"/>
    </source>
</evidence>
<organism evidence="4">
    <name type="scientific">mine drainage metagenome</name>
    <dbReference type="NCBI Taxonomy" id="410659"/>
    <lineage>
        <taxon>unclassified sequences</taxon>
        <taxon>metagenomes</taxon>
        <taxon>ecological metagenomes</taxon>
    </lineage>
</organism>
<dbReference type="InterPro" id="IPR035987">
    <property type="entry name" value="Ribosomal_uS8_sf"/>
</dbReference>
<keyword evidence="2 4" id="KW-0689">Ribosomal protein</keyword>
<evidence type="ECO:0000256" key="1">
    <source>
        <dbReference type="ARBA" id="ARBA00006471"/>
    </source>
</evidence>
<evidence type="ECO:0000256" key="2">
    <source>
        <dbReference type="ARBA" id="ARBA00022980"/>
    </source>
</evidence>
<dbReference type="GO" id="GO:1990904">
    <property type="term" value="C:ribonucleoprotein complex"/>
    <property type="evidence" value="ECO:0007669"/>
    <property type="project" value="UniProtKB-KW"/>
</dbReference>
<dbReference type="Gene3D" id="3.30.1490.10">
    <property type="match status" value="1"/>
</dbReference>
<reference evidence="4" key="1">
    <citation type="submission" date="2013-08" db="EMBL/GenBank/DDBJ databases">
        <authorList>
            <person name="Mendez C."/>
            <person name="Richter M."/>
            <person name="Ferrer M."/>
            <person name="Sanchez J."/>
        </authorList>
    </citation>
    <scope>NUCLEOTIDE SEQUENCE</scope>
</reference>
<dbReference type="AlphaFoldDB" id="T1B901"/>
<accession>T1B901</accession>
<dbReference type="EMBL" id="AUZZ01000895">
    <property type="protein sequence ID" value="EQD66367.1"/>
    <property type="molecule type" value="Genomic_DNA"/>
</dbReference>
<comment type="similarity">
    <text evidence="1">Belongs to the universal ribosomal protein uS8 family.</text>
</comment>
<gene>
    <name evidence="4" type="ORF">B2A_01195</name>
</gene>
<dbReference type="GO" id="GO:0006412">
    <property type="term" value="P:translation"/>
    <property type="evidence" value="ECO:0007669"/>
    <property type="project" value="InterPro"/>
</dbReference>
<dbReference type="GO" id="GO:0005840">
    <property type="term" value="C:ribosome"/>
    <property type="evidence" value="ECO:0007669"/>
    <property type="project" value="UniProtKB-KW"/>
</dbReference>